<dbReference type="EMBL" id="JAWDJX010000064">
    <property type="protein sequence ID" value="KAK3047277.1"/>
    <property type="molecule type" value="Genomic_DNA"/>
</dbReference>
<dbReference type="InterPro" id="IPR050309">
    <property type="entry name" value="Type-B_Carboxylest/Lipase"/>
</dbReference>
<dbReference type="InterPro" id="IPR019826">
    <property type="entry name" value="Carboxylesterase_B_AS"/>
</dbReference>
<feature type="domain" description="Carboxylesterase type B" evidence="4">
    <location>
        <begin position="195"/>
        <end position="680"/>
    </location>
</feature>
<dbReference type="InterPro" id="IPR029058">
    <property type="entry name" value="AB_hydrolase_fold"/>
</dbReference>
<comment type="caution">
    <text evidence="5">The sequence shown here is derived from an EMBL/GenBank/DDBJ whole genome shotgun (WGS) entry which is preliminary data.</text>
</comment>
<dbReference type="GO" id="GO:0016787">
    <property type="term" value="F:hydrolase activity"/>
    <property type="evidence" value="ECO:0007669"/>
    <property type="project" value="UniProtKB-KW"/>
</dbReference>
<comment type="similarity">
    <text evidence="1">Belongs to the type-B carboxylesterase/lipase family.</text>
</comment>
<feature type="compositionally biased region" description="Basic residues" evidence="3">
    <location>
        <begin position="81"/>
        <end position="94"/>
    </location>
</feature>
<name>A0AAJ0D6K0_9PEZI</name>
<keyword evidence="2" id="KW-0378">Hydrolase</keyword>
<dbReference type="PROSITE" id="PS00122">
    <property type="entry name" value="CARBOXYLESTERASE_B_1"/>
    <property type="match status" value="1"/>
</dbReference>
<evidence type="ECO:0000259" key="4">
    <source>
        <dbReference type="Pfam" id="PF00135"/>
    </source>
</evidence>
<accession>A0AAJ0D6K0</accession>
<dbReference type="Proteomes" id="UP001271007">
    <property type="component" value="Unassembled WGS sequence"/>
</dbReference>
<dbReference type="Pfam" id="PF00135">
    <property type="entry name" value="COesterase"/>
    <property type="match status" value="1"/>
</dbReference>
<sequence length="729" mass="79477">MPQPVPRLTSQQPTHRTILPIVESPKGSEALVDHPWDNLLPDHKRKNRAPPTRLGPPIVGGVGGSPYVMLRQLRHEEQKLTRQKKNATGKKKATMRASSAKRSGAYDPASAVSVPSTLLFDVASSSLGRKRRCRVENSKTAAVCGGNGYAGRTNEPIWNVGLKGVWHLNHVFGASTAVVHRVDTDVTYNGLCDNGIEKFLSLSYGQDTGGENRFKPPLPHVQERNTVVDAHTNGPACPQPRGAFALPLYLSNITDTSEDCLHLNIYRPESTKSDAKLPVMLYIHGGSFFIGSKDEIAIQPEGLIERSVEMGHPVLVVNINYRLGVFGFAQSTALRDEGSENAGLRDQRLAIEWTRDNIAHFGGDPDNITILGQSSGGLAVGMQIMAYGGSKPISFQQASCESQALEPGITGNFTLDAMSDVTEYVGCNTSSLQSADTIACLRGLSMRQLQHAQEATHRDGPGANIGDQWLPVVDGDVLPDAPSKLIAEGRFANVSATMIGWCEDDGNFFVGTLTSDSDVFQFFHRYLPGMSGENVRKLLALYPVSDFSDNPSVALPAQTYRAGRILRDILFTCQPIHYGQALAKAGNVFLWDQNQTMYDEILASLGGTGYGVIHTSNFAYQFGNLSHYNVDGFPYHPNQSDFALRDRQSSSWASFANFGHPSDVRCGTLKGWQPAFAKKDEVDVYVIGGPHEGLFAEDGPRAGPVFGAQKLRERCAFINSPEIIQQLQY</sequence>
<dbReference type="SUPFAM" id="SSF53474">
    <property type="entry name" value="alpha/beta-Hydrolases"/>
    <property type="match status" value="1"/>
</dbReference>
<dbReference type="AlphaFoldDB" id="A0AAJ0D6K0"/>
<feature type="region of interest" description="Disordered" evidence="3">
    <location>
        <begin position="41"/>
        <end position="60"/>
    </location>
</feature>
<evidence type="ECO:0000256" key="2">
    <source>
        <dbReference type="ARBA" id="ARBA00022801"/>
    </source>
</evidence>
<evidence type="ECO:0000313" key="6">
    <source>
        <dbReference type="Proteomes" id="UP001271007"/>
    </source>
</evidence>
<organism evidence="5 6">
    <name type="scientific">Extremus antarcticus</name>
    <dbReference type="NCBI Taxonomy" id="702011"/>
    <lineage>
        <taxon>Eukaryota</taxon>
        <taxon>Fungi</taxon>
        <taxon>Dikarya</taxon>
        <taxon>Ascomycota</taxon>
        <taxon>Pezizomycotina</taxon>
        <taxon>Dothideomycetes</taxon>
        <taxon>Dothideomycetidae</taxon>
        <taxon>Mycosphaerellales</taxon>
        <taxon>Extremaceae</taxon>
        <taxon>Extremus</taxon>
    </lineage>
</organism>
<reference evidence="5" key="1">
    <citation type="submission" date="2023-04" db="EMBL/GenBank/DDBJ databases">
        <title>Black Yeasts Isolated from many extreme environments.</title>
        <authorList>
            <person name="Coleine C."/>
            <person name="Stajich J.E."/>
            <person name="Selbmann L."/>
        </authorList>
    </citation>
    <scope>NUCLEOTIDE SEQUENCE</scope>
    <source>
        <strain evidence="5">CCFEE 5312</strain>
    </source>
</reference>
<evidence type="ECO:0000313" key="5">
    <source>
        <dbReference type="EMBL" id="KAK3047277.1"/>
    </source>
</evidence>
<proteinExistence type="inferred from homology"/>
<protein>
    <recommendedName>
        <fullName evidence="4">Carboxylesterase type B domain-containing protein</fullName>
    </recommendedName>
</protein>
<evidence type="ECO:0000256" key="1">
    <source>
        <dbReference type="ARBA" id="ARBA00005964"/>
    </source>
</evidence>
<dbReference type="Gene3D" id="3.40.50.1820">
    <property type="entry name" value="alpha/beta hydrolase"/>
    <property type="match status" value="1"/>
</dbReference>
<gene>
    <name evidence="5" type="ORF">LTR09_011266</name>
</gene>
<evidence type="ECO:0000256" key="3">
    <source>
        <dbReference type="SAM" id="MobiDB-lite"/>
    </source>
</evidence>
<keyword evidence="6" id="KW-1185">Reference proteome</keyword>
<dbReference type="PANTHER" id="PTHR11559">
    <property type="entry name" value="CARBOXYLESTERASE"/>
    <property type="match status" value="1"/>
</dbReference>
<dbReference type="InterPro" id="IPR002018">
    <property type="entry name" value="CarbesteraseB"/>
</dbReference>
<feature type="region of interest" description="Disordered" evidence="3">
    <location>
        <begin position="78"/>
        <end position="102"/>
    </location>
</feature>